<gene>
    <name evidence="3" type="ORF">Rhopal_004485-T1</name>
</gene>
<accession>A0AAV5GR12</accession>
<sequence length="1522" mass="159405">MSTPAAARSPAAPLVAPHLCPLVHAFTTPDLAASLARNRLASFADLVHPFVEHPGLDRVSVRLPSTYDSLALDRWPLRVVDRPLPPAFSSDPAASRPAAGAGAPAPNALLSPAAPALPGTPSTPYHHPSHAERDELFLDHVGALVAAKVDEWVAQPGRDELDVRPLALRPRPGAEDGDSARVRDEVFRRRDMVECDTLAWPIGCVLALSTSHPDPLNALSALWELTSPAALFAPASYPSRSGAEEDGRHEWANPDVLRFVVLVHDFGAGTGRQGWDDAQRLHETIRKTYGNHTALLPLFSAAPSSTDPQPPARGASDLWASLPVPTQPRPGAGTLFGSSQQGGVIGLGVDDSDLDPLTASPAPAAPPSPPTSQRGADLSETDLQSLRAFARELVVQSLVPFVERQAVVLHEQWQSSKRGLGGRLFSVGRKYFGGGGGGGGGGGTPAQSASAATSAAGSRAGSPAPGAAGKEGVQCGKGLTRRLADLAFFLGDYKLALTVYESCAKDFRADKAWRHHAAAVRMAGLCQLLVLPRGASFAPHSPASPEAYLVQALAPSPPGGTAGGSVADFDALKATLLYYECYRALDQWALAPPALVRAAAEADEVVSAVLLEQAAIADLHAPVGVVGASSRGRRRKYAFHMAMAAARYEKCGVKALSRRCLSQASTLYRPLASLSPADPSAPPPLTSLLDPRLPPSPSAPLAPWLAIRSHLHHSLARQAYTVGAAHDAVAHFLELLVGSSASAAPSASAGAGAGAGAGVGAGDWLDDFALAWDLLGSPASAAASSDPHANAHAHRLELPVRLFDAQGARIRVGSVSAAGASAAAAAAAADGGDAAWKGLEDEMLRHAEWDAQKKPKALVYRGATGGAGSGQQRDEGQVEAVLGETFHLEVPVTNPLEAFLAIGGLQVEAEADEGFSGSLEITPPQEVELAPLEASKIYVPVRAAALGSFTFRSLSYRFSDLLPVTESLTARYSKPTPAQPNKPSVRRALPLTVRVRAPVPVLSVDLDELQPKLFHGETQLVSLKLTNAGQVPLADLQAVVSHPSFVLLNPPSDTVSSASSCVVPNHLAPPTPSRLLDTDRVLGPGESLTVQLLYRADRVGLHHLLFLFAFRAATSTEGENAAPEYFTTRAVHALEVYPSLEVRYAVRPQAREGAPFALGVELYNSGLPADDVSISSVSLVSPLWQTSPTSGSADLLADQPLGWQQGSTFFLPVNAVPADVKGKGREDVDEWTIRQIDTLLDGKEVGKALPADVALTISSGASAASGPITSNVLHALVSSYSELRRTDLRSRYPTVAPGLHPHLFPLFSSRSAFLAISFISPSLSIRSSAEQSAHLLVPIVSPALGAAAGSATAASLLAVLIAAERKAGGLYEESQRERTALLSALRRSELVGSEAEVPAVIGAEVDELVQHDFSQAGPLTLPIRFAIRNVSATATFSYHLSLTSPSTRGVTLAGALTHKGEIGPLALASVQARLWIPRSGVFQAGAYTLTLSWTESATGTVKKVVLQGAAREIRRSLLSYRL</sequence>
<dbReference type="InterPro" id="IPR024420">
    <property type="entry name" value="TRAPP_III_complex_Trs85"/>
</dbReference>
<evidence type="ECO:0000256" key="1">
    <source>
        <dbReference type="SAM" id="MobiDB-lite"/>
    </source>
</evidence>
<feature type="region of interest" description="Disordered" evidence="1">
    <location>
        <begin position="347"/>
        <end position="378"/>
    </location>
</feature>
<dbReference type="InterPro" id="IPR058538">
    <property type="entry name" value="Ig_TPPC8_2nd"/>
</dbReference>
<organism evidence="3 4">
    <name type="scientific">Rhodotorula paludigena</name>
    <dbReference type="NCBI Taxonomy" id="86838"/>
    <lineage>
        <taxon>Eukaryota</taxon>
        <taxon>Fungi</taxon>
        <taxon>Dikarya</taxon>
        <taxon>Basidiomycota</taxon>
        <taxon>Pucciniomycotina</taxon>
        <taxon>Microbotryomycetes</taxon>
        <taxon>Sporidiobolales</taxon>
        <taxon>Sporidiobolaceae</taxon>
        <taxon>Rhodotorula</taxon>
    </lineage>
</organism>
<dbReference type="Pfam" id="PF12739">
    <property type="entry name" value="TRAPPC-Trs85"/>
    <property type="match status" value="1"/>
</dbReference>
<keyword evidence="4" id="KW-1185">Reference proteome</keyword>
<name>A0AAV5GR12_9BASI</name>
<comment type="caution">
    <text evidence="3">The sequence shown here is derived from an EMBL/GenBank/DDBJ whole genome shotgun (WGS) entry which is preliminary data.</text>
</comment>
<feature type="region of interest" description="Disordered" evidence="1">
    <location>
        <begin position="673"/>
        <end position="692"/>
    </location>
</feature>
<dbReference type="Pfam" id="PF24544">
    <property type="entry name" value="Ig_TPPC8_2nd"/>
    <property type="match status" value="1"/>
</dbReference>
<dbReference type="EMBL" id="BQKY01000009">
    <property type="protein sequence ID" value="GJN91462.1"/>
    <property type="molecule type" value="Genomic_DNA"/>
</dbReference>
<feature type="region of interest" description="Disordered" evidence="1">
    <location>
        <begin position="88"/>
        <end position="129"/>
    </location>
</feature>
<dbReference type="Proteomes" id="UP001342314">
    <property type="component" value="Unassembled WGS sequence"/>
</dbReference>
<evidence type="ECO:0000313" key="4">
    <source>
        <dbReference type="Proteomes" id="UP001342314"/>
    </source>
</evidence>
<dbReference type="PANTHER" id="PTHR12975">
    <property type="entry name" value="TRANSPORT PROTEIN TRAPP"/>
    <property type="match status" value="1"/>
</dbReference>
<feature type="region of interest" description="Disordered" evidence="1">
    <location>
        <begin position="436"/>
        <end position="470"/>
    </location>
</feature>
<feature type="domain" description="TPPC8 second Ig-like" evidence="2">
    <location>
        <begin position="1016"/>
        <end position="1116"/>
    </location>
</feature>
<feature type="compositionally biased region" description="Low complexity" evidence="1">
    <location>
        <begin position="88"/>
        <end position="124"/>
    </location>
</feature>
<evidence type="ECO:0000313" key="3">
    <source>
        <dbReference type="EMBL" id="GJN91462.1"/>
    </source>
</evidence>
<reference evidence="3 4" key="1">
    <citation type="submission" date="2021-12" db="EMBL/GenBank/DDBJ databases">
        <title>High titer production of polyol ester of fatty acids by Rhodotorula paludigena BS15 towards product separation-free biomass refinery.</title>
        <authorList>
            <person name="Mano J."/>
            <person name="Ono H."/>
            <person name="Tanaka T."/>
            <person name="Naito K."/>
            <person name="Sushida H."/>
            <person name="Ike M."/>
            <person name="Tokuyasu K."/>
            <person name="Kitaoka M."/>
        </authorList>
    </citation>
    <scope>NUCLEOTIDE SEQUENCE [LARGE SCALE GENOMIC DNA]</scope>
    <source>
        <strain evidence="3 4">BS15</strain>
    </source>
</reference>
<dbReference type="PANTHER" id="PTHR12975:SF6">
    <property type="entry name" value="TRAFFICKING PROTEIN PARTICLE COMPLEX SUBUNIT 8"/>
    <property type="match status" value="1"/>
</dbReference>
<proteinExistence type="predicted"/>
<evidence type="ECO:0000259" key="2">
    <source>
        <dbReference type="Pfam" id="PF24544"/>
    </source>
</evidence>
<feature type="compositionally biased region" description="Low complexity" evidence="1">
    <location>
        <begin position="445"/>
        <end position="468"/>
    </location>
</feature>
<protein>
    <recommendedName>
        <fullName evidence="2">TPPC8 second Ig-like domain-containing protein</fullName>
    </recommendedName>
</protein>
<dbReference type="GO" id="GO:1990072">
    <property type="term" value="C:TRAPPIII protein complex"/>
    <property type="evidence" value="ECO:0007669"/>
    <property type="project" value="TreeGrafter"/>
</dbReference>